<protein>
    <submittedName>
        <fullName evidence="1">Uncharacterized protein</fullName>
    </submittedName>
</protein>
<gene>
    <name evidence="1" type="ORF">F4820DRAFT_437313</name>
</gene>
<keyword evidence="2" id="KW-1185">Reference proteome</keyword>
<dbReference type="EMBL" id="MU393592">
    <property type="protein sequence ID" value="KAI4860289.1"/>
    <property type="molecule type" value="Genomic_DNA"/>
</dbReference>
<dbReference type="Proteomes" id="UP001497700">
    <property type="component" value="Unassembled WGS sequence"/>
</dbReference>
<comment type="caution">
    <text evidence="1">The sequence shown here is derived from an EMBL/GenBank/DDBJ whole genome shotgun (WGS) entry which is preliminary data.</text>
</comment>
<evidence type="ECO:0000313" key="1">
    <source>
        <dbReference type="EMBL" id="KAI4860289.1"/>
    </source>
</evidence>
<proteinExistence type="predicted"/>
<reference evidence="1 2" key="1">
    <citation type="journal article" date="2022" name="New Phytol.">
        <title>Ecological generalism drives hyperdiversity of secondary metabolite gene clusters in xylarialean endophytes.</title>
        <authorList>
            <person name="Franco M.E.E."/>
            <person name="Wisecaver J.H."/>
            <person name="Arnold A.E."/>
            <person name="Ju Y.M."/>
            <person name="Slot J.C."/>
            <person name="Ahrendt S."/>
            <person name="Moore L.P."/>
            <person name="Eastman K.E."/>
            <person name="Scott K."/>
            <person name="Konkel Z."/>
            <person name="Mondo S.J."/>
            <person name="Kuo A."/>
            <person name="Hayes R.D."/>
            <person name="Haridas S."/>
            <person name="Andreopoulos B."/>
            <person name="Riley R."/>
            <person name="LaButti K."/>
            <person name="Pangilinan J."/>
            <person name="Lipzen A."/>
            <person name="Amirebrahimi M."/>
            <person name="Yan J."/>
            <person name="Adam C."/>
            <person name="Keymanesh K."/>
            <person name="Ng V."/>
            <person name="Louie K."/>
            <person name="Northen T."/>
            <person name="Drula E."/>
            <person name="Henrissat B."/>
            <person name="Hsieh H.M."/>
            <person name="Youens-Clark K."/>
            <person name="Lutzoni F."/>
            <person name="Miadlikowska J."/>
            <person name="Eastwood D.C."/>
            <person name="Hamelin R.C."/>
            <person name="Grigoriev I.V."/>
            <person name="U'Ren J.M."/>
        </authorList>
    </citation>
    <scope>NUCLEOTIDE SEQUENCE [LARGE SCALE GENOMIC DNA]</scope>
    <source>
        <strain evidence="1 2">CBS 119005</strain>
    </source>
</reference>
<organism evidence="1 2">
    <name type="scientific">Hypoxylon rubiginosum</name>
    <dbReference type="NCBI Taxonomy" id="110542"/>
    <lineage>
        <taxon>Eukaryota</taxon>
        <taxon>Fungi</taxon>
        <taxon>Dikarya</taxon>
        <taxon>Ascomycota</taxon>
        <taxon>Pezizomycotina</taxon>
        <taxon>Sordariomycetes</taxon>
        <taxon>Xylariomycetidae</taxon>
        <taxon>Xylariales</taxon>
        <taxon>Hypoxylaceae</taxon>
        <taxon>Hypoxylon</taxon>
    </lineage>
</organism>
<sequence>MSSRSGKHRSRYDDPYTFDDPYRHSTSPINNAGYEYVGTDEAPISSSHHHRALSPESIPRRRPSPSRRLSRTTSPPRHSRRDGAYSPPSKSDRRSSPPRAPHHASPTPRDSKHHSKHHKDVEFGQRPAVKRTKSIGQHGLKFLGEAAAMYAAAQAGSGGQERSPSRDRAHRSSRRDSESQHRHHHHRRHSPSPSPSPPRRRSRAHSDVPPRRHRRHRSPSVSDESDYDRDRGRRHQRSRASSYTESPPRHRSRRAKSVASSLKSSSRRGTKLPDQAAADRWQMAARAALEAGGLTAFRLRKEPGSWTGEKGAKVATAALGAAAMDAFIDKDPRRSKSSGGMKGFAESTISSMIASKIMGFKGSSTRKGKSRY</sequence>
<evidence type="ECO:0000313" key="2">
    <source>
        <dbReference type="Proteomes" id="UP001497700"/>
    </source>
</evidence>
<name>A0ACB9YLM1_9PEZI</name>
<accession>A0ACB9YLM1</accession>